<reference evidence="4" key="1">
    <citation type="submission" date="2025-08" db="UniProtKB">
        <authorList>
            <consortium name="RefSeq"/>
        </authorList>
    </citation>
    <scope>IDENTIFICATION</scope>
</reference>
<sequence length="362" mass="40800">MHSLTVSSPNPSLIGVFHNNCCNNPRYLARIQIPLLNLVDFKPSASLLAVSCRNYSKNEVSGKRNRFYSRNSASQEQEARISQEEEEDIGSGSSSSPSTSFLSLLCPLLKLFSAEDPSGPRNYLLEEVTSSLSTLARFPWGSRSLSDGLDDQQKVDPQLHLQLFEFEACPFCRRVREAITELDLSVEIFPCPKGSVRHRAMVRRLGGREQFPFLVDPNTGTSIYESSDIVKYLFQQYGGKRNPSFGLLESTLLTGWMPTLLRAGRGMTLWKNSTKELPPAKLELFSYENNPYARIVREALCELELPYVLQSVGNGSKRAKLLYEMSGSEEVPYLVDHNTGMEIREYKKILSYLFQTYSSATT</sequence>
<feature type="domain" description="GST N-terminal" evidence="2">
    <location>
        <begin position="159"/>
        <end position="241"/>
    </location>
</feature>
<gene>
    <name evidence="4" type="primary">LOC105175158</name>
</gene>
<dbReference type="RefSeq" id="XP_011095810.1">
    <property type="nucleotide sequence ID" value="XM_011097508.2"/>
</dbReference>
<evidence type="ECO:0000256" key="1">
    <source>
        <dbReference type="SAM" id="MobiDB-lite"/>
    </source>
</evidence>
<dbReference type="PROSITE" id="PS50404">
    <property type="entry name" value="GST_NTER"/>
    <property type="match status" value="2"/>
</dbReference>
<evidence type="ECO:0000259" key="2">
    <source>
        <dbReference type="PROSITE" id="PS50404"/>
    </source>
</evidence>
<dbReference type="OrthoDB" id="422574at2759"/>
<dbReference type="InterPro" id="IPR040079">
    <property type="entry name" value="Glutathione_S-Trfase"/>
</dbReference>
<protein>
    <submittedName>
        <fullName evidence="4">Uncharacterized protein LOC105175158</fullName>
    </submittedName>
</protein>
<dbReference type="InterPro" id="IPR036249">
    <property type="entry name" value="Thioredoxin-like_sf"/>
</dbReference>
<evidence type="ECO:0000313" key="3">
    <source>
        <dbReference type="Proteomes" id="UP000504604"/>
    </source>
</evidence>
<dbReference type="SFLD" id="SFLDG01181">
    <property type="entry name" value="SUF2"/>
    <property type="match status" value="1"/>
</dbReference>
<accession>A0A6I9UMU5</accession>
<dbReference type="Gene3D" id="3.40.30.10">
    <property type="entry name" value="Glutaredoxin"/>
    <property type="match status" value="2"/>
</dbReference>
<evidence type="ECO:0000313" key="4">
    <source>
        <dbReference type="RefSeq" id="XP_011095810.1"/>
    </source>
</evidence>
<keyword evidence="3" id="KW-1185">Reference proteome</keyword>
<name>A0A6I9UMU5_SESIN</name>
<dbReference type="GeneID" id="105175158"/>
<feature type="domain" description="GST N-terminal" evidence="2">
    <location>
        <begin position="280"/>
        <end position="361"/>
    </location>
</feature>
<dbReference type="SFLD" id="SFLDS00019">
    <property type="entry name" value="Glutathione_Transferase_(cytos"/>
    <property type="match status" value="1"/>
</dbReference>
<dbReference type="AlphaFoldDB" id="A0A6I9UMU5"/>
<dbReference type="KEGG" id="sind:105175158"/>
<dbReference type="Pfam" id="PF13417">
    <property type="entry name" value="GST_N_3"/>
    <property type="match status" value="2"/>
</dbReference>
<dbReference type="InterPro" id="IPR004045">
    <property type="entry name" value="Glutathione_S-Trfase_N"/>
</dbReference>
<feature type="region of interest" description="Disordered" evidence="1">
    <location>
        <begin position="66"/>
        <end position="98"/>
    </location>
</feature>
<dbReference type="SUPFAM" id="SSF52833">
    <property type="entry name" value="Thioredoxin-like"/>
    <property type="match status" value="2"/>
</dbReference>
<dbReference type="InParanoid" id="A0A6I9UMU5"/>
<dbReference type="FunCoup" id="A0A6I9UMU5">
    <property type="interactions" value="559"/>
</dbReference>
<proteinExistence type="predicted"/>
<dbReference type="Proteomes" id="UP000504604">
    <property type="component" value="Linkage group LG2"/>
</dbReference>
<organism evidence="3 4">
    <name type="scientific">Sesamum indicum</name>
    <name type="common">Oriental sesame</name>
    <name type="synonym">Sesamum orientale</name>
    <dbReference type="NCBI Taxonomy" id="4182"/>
    <lineage>
        <taxon>Eukaryota</taxon>
        <taxon>Viridiplantae</taxon>
        <taxon>Streptophyta</taxon>
        <taxon>Embryophyta</taxon>
        <taxon>Tracheophyta</taxon>
        <taxon>Spermatophyta</taxon>
        <taxon>Magnoliopsida</taxon>
        <taxon>eudicotyledons</taxon>
        <taxon>Gunneridae</taxon>
        <taxon>Pentapetalae</taxon>
        <taxon>asterids</taxon>
        <taxon>lamiids</taxon>
        <taxon>Lamiales</taxon>
        <taxon>Pedaliaceae</taxon>
        <taxon>Sesamum</taxon>
    </lineage>
</organism>
<dbReference type="PANTHER" id="PTHR45288:SF2">
    <property type="entry name" value="THIOREDOXIN FAMILY PROTEIN"/>
    <property type="match status" value="1"/>
</dbReference>
<dbReference type="CDD" id="cd03041">
    <property type="entry name" value="GST_N_2GST_N"/>
    <property type="match status" value="1"/>
</dbReference>
<dbReference type="PROSITE" id="PS51354">
    <property type="entry name" value="GLUTAREDOXIN_2"/>
    <property type="match status" value="1"/>
</dbReference>
<dbReference type="GO" id="GO:0009507">
    <property type="term" value="C:chloroplast"/>
    <property type="evidence" value="ECO:0007669"/>
    <property type="project" value="TreeGrafter"/>
</dbReference>
<dbReference type="PANTHER" id="PTHR45288">
    <property type="entry name" value="THIOREDOXIN FAMILY PROTEIN"/>
    <property type="match status" value="1"/>
</dbReference>